<evidence type="ECO:0000313" key="1">
    <source>
        <dbReference type="EMBL" id="TWW73507.1"/>
    </source>
</evidence>
<gene>
    <name evidence="1" type="ORF">D4764_15G0009010</name>
</gene>
<evidence type="ECO:0008006" key="3">
    <source>
        <dbReference type="Google" id="ProtNLM"/>
    </source>
</evidence>
<proteinExistence type="predicted"/>
<sequence length="215" mass="24565">MKALLKEKRAFVSGDKEELKSVQRELRRKIRQEKGGVPAAAEQHLWGLERTEDHQGAKVPACGRPGKFSGDSAAIGIITDGDNGEYRGLIQDFVDWSLLNHLQINASKTKVLVVDFCRRNNPPPVPVNILGMDVNVVKSFKYLGVHLNNNLDWTHSTDTLIMKGTRRLFLLRRLRKVNFELTIWETVDNKDCVSIQWDWKNQTMSSKKKDWIGLN</sequence>
<name>A0A5C6P5R7_9TELE</name>
<evidence type="ECO:0000313" key="2">
    <source>
        <dbReference type="Proteomes" id="UP000324091"/>
    </source>
</evidence>
<keyword evidence="2" id="KW-1185">Reference proteome</keyword>
<organism evidence="1 2">
    <name type="scientific">Takifugu flavidus</name>
    <name type="common">sansaifugu</name>
    <dbReference type="NCBI Taxonomy" id="433684"/>
    <lineage>
        <taxon>Eukaryota</taxon>
        <taxon>Metazoa</taxon>
        <taxon>Chordata</taxon>
        <taxon>Craniata</taxon>
        <taxon>Vertebrata</taxon>
        <taxon>Euteleostomi</taxon>
        <taxon>Actinopterygii</taxon>
        <taxon>Neopterygii</taxon>
        <taxon>Teleostei</taxon>
        <taxon>Neoteleostei</taxon>
        <taxon>Acanthomorphata</taxon>
        <taxon>Eupercaria</taxon>
        <taxon>Tetraodontiformes</taxon>
        <taxon>Tetradontoidea</taxon>
        <taxon>Tetraodontidae</taxon>
        <taxon>Takifugu</taxon>
    </lineage>
</organism>
<dbReference type="AlphaFoldDB" id="A0A5C6P5R7"/>
<dbReference type="Proteomes" id="UP000324091">
    <property type="component" value="Chromosome 15"/>
</dbReference>
<reference evidence="1 2" key="1">
    <citation type="submission" date="2019-04" db="EMBL/GenBank/DDBJ databases">
        <title>Chromosome genome assembly for Takifugu flavidus.</title>
        <authorList>
            <person name="Xiao S."/>
        </authorList>
    </citation>
    <scope>NUCLEOTIDE SEQUENCE [LARGE SCALE GENOMIC DNA]</scope>
    <source>
        <strain evidence="1">HTHZ2018</strain>
        <tissue evidence="1">Muscle</tissue>
    </source>
</reference>
<dbReference type="EMBL" id="RHFK02000007">
    <property type="protein sequence ID" value="TWW73507.1"/>
    <property type="molecule type" value="Genomic_DNA"/>
</dbReference>
<comment type="caution">
    <text evidence="1">The sequence shown here is derived from an EMBL/GenBank/DDBJ whole genome shotgun (WGS) entry which is preliminary data.</text>
</comment>
<accession>A0A5C6P5R7</accession>
<protein>
    <recommendedName>
        <fullName evidence="3">Alkylated DNA repair protein AlkB homologue 8 N-terminal domain-containing protein</fullName>
    </recommendedName>
</protein>